<evidence type="ECO:0000313" key="2">
    <source>
        <dbReference type="EMBL" id="GFY16784.1"/>
    </source>
</evidence>
<dbReference type="InterPro" id="IPR000477">
    <property type="entry name" value="RT_dom"/>
</dbReference>
<comment type="caution">
    <text evidence="2">The sequence shown here is derived from an EMBL/GenBank/DDBJ whole genome shotgun (WGS) entry which is preliminary data.</text>
</comment>
<sequence>MQTGFSKFFRSSLRDAEIILRAGQRIISEINILVENSQGSSQIPKSNAQLLNAEIKKKIARHENIKSMSFTRNKKIRFSTLDPVCAAQILSLEKISNVSVKTNILWEGITSRFLIYEIPLGISLNEIAKELQETNNFEIIEMRRFIKTGSQQQFSPVLITILGTTLPETVKLWFINHRIQNFIDKPRQCTTCFSFLHSTRFYQKTAICINCGVSHSGQCSNNSRCINCKGDHPANSLNRPEYIKEKKILELKCEQHLTLGEARRRFRDNKRTSYSAVIQTNTVNLDMQDYLEKKLENMLTSFQAILEKQTTLIMEAFQKTMESVLSHLSKIFEMGKSSHSPLRKKSCWKRAIKEISSELWIRCKQYASKLRFYIKNAKRMYWDKICNNISNPKMFFNIPKKISIVTDTDQNILQLNNRFITHPQLQADMFADYFASKNAYHEPLPLDFLYDKNNLLNKPFHILELHSAIKNSKNTTPGADHVTAIFFKNLDHGQRDVILRYFQKLFDNAIVPDSWKHAIILPIPKPCKDKTQIFSYRPIALTSVFSKTFEIILANRISYYLNKERKLHPQHYGFVPFKDSRRATYLVHKAIMNAKLQNFFFVGIRLDIKSAYDSVYVDGLIYKCLQIGIAGKI</sequence>
<gene>
    <name evidence="2" type="primary">X-elementORF2_642</name>
    <name evidence="2" type="ORF">TNCV_4337851</name>
</gene>
<reference evidence="2" key="1">
    <citation type="submission" date="2020-08" db="EMBL/GenBank/DDBJ databases">
        <title>Multicomponent nature underlies the extraordinary mechanical properties of spider dragline silk.</title>
        <authorList>
            <person name="Kono N."/>
            <person name="Nakamura H."/>
            <person name="Mori M."/>
            <person name="Yoshida Y."/>
            <person name="Ohtoshi R."/>
            <person name="Malay A.D."/>
            <person name="Moran D.A.P."/>
            <person name="Tomita M."/>
            <person name="Numata K."/>
            <person name="Arakawa K."/>
        </authorList>
    </citation>
    <scope>NUCLEOTIDE SEQUENCE</scope>
</reference>
<dbReference type="GO" id="GO:0003964">
    <property type="term" value="F:RNA-directed DNA polymerase activity"/>
    <property type="evidence" value="ECO:0007669"/>
    <property type="project" value="UniProtKB-KW"/>
</dbReference>
<organism evidence="2 3">
    <name type="scientific">Trichonephila clavipes</name>
    <name type="common">Golden silk orbweaver</name>
    <name type="synonym">Nephila clavipes</name>
    <dbReference type="NCBI Taxonomy" id="2585209"/>
    <lineage>
        <taxon>Eukaryota</taxon>
        <taxon>Metazoa</taxon>
        <taxon>Ecdysozoa</taxon>
        <taxon>Arthropoda</taxon>
        <taxon>Chelicerata</taxon>
        <taxon>Arachnida</taxon>
        <taxon>Araneae</taxon>
        <taxon>Araneomorphae</taxon>
        <taxon>Entelegynae</taxon>
        <taxon>Araneoidea</taxon>
        <taxon>Nephilidae</taxon>
        <taxon>Trichonephila</taxon>
    </lineage>
</organism>
<dbReference type="Proteomes" id="UP000887159">
    <property type="component" value="Unassembled WGS sequence"/>
</dbReference>
<proteinExistence type="predicted"/>
<evidence type="ECO:0000259" key="1">
    <source>
        <dbReference type="PROSITE" id="PS50878"/>
    </source>
</evidence>
<evidence type="ECO:0000313" key="3">
    <source>
        <dbReference type="Proteomes" id="UP000887159"/>
    </source>
</evidence>
<feature type="domain" description="Reverse transcriptase" evidence="1">
    <location>
        <begin position="504"/>
        <end position="633"/>
    </location>
</feature>
<keyword evidence="2" id="KW-0808">Transferase</keyword>
<keyword evidence="2" id="KW-0548">Nucleotidyltransferase</keyword>
<dbReference type="AlphaFoldDB" id="A0A8X6SN53"/>
<keyword evidence="2" id="KW-0695">RNA-directed DNA polymerase</keyword>
<dbReference type="EMBL" id="BMAU01021341">
    <property type="protein sequence ID" value="GFY16784.1"/>
    <property type="molecule type" value="Genomic_DNA"/>
</dbReference>
<dbReference type="PANTHER" id="PTHR19446">
    <property type="entry name" value="REVERSE TRANSCRIPTASES"/>
    <property type="match status" value="1"/>
</dbReference>
<accession>A0A8X6SN53</accession>
<name>A0A8X6SN53_TRICX</name>
<keyword evidence="3" id="KW-1185">Reference proteome</keyword>
<dbReference type="PROSITE" id="PS50878">
    <property type="entry name" value="RT_POL"/>
    <property type="match status" value="1"/>
</dbReference>
<protein>
    <submittedName>
        <fullName evidence="2">Putative RNA-directed DNA polymerase from transposon X-element</fullName>
    </submittedName>
</protein>